<sequence>MAEPRNLVSFSVLFGMSQNIGGLLGTFQVLREKFHSSQLTERLTLANPLVAERVNSYTAAYGGVLNDSYLQGVQGLSQLQSIASREANTLAYNDVYLLTTAIALVTLVWILWRLLRLRIQARRAQGHDDKTSGNGGGAGKRKKQ</sequence>
<keyword evidence="1" id="KW-0472">Membrane</keyword>
<feature type="transmembrane region" description="Helical" evidence="1">
    <location>
        <begin position="95"/>
        <end position="115"/>
    </location>
</feature>
<accession>A0A193QLT9</accession>
<reference evidence="2 3" key="1">
    <citation type="submission" date="2015-05" db="EMBL/GenBank/DDBJ databases">
        <authorList>
            <person name="Goodhead I."/>
        </authorList>
    </citation>
    <scope>NUCLEOTIDE SEQUENCE [LARGE SCALE GENOMIC DNA]</scope>
    <source>
        <strain evidence="3">morsitans</strain>
    </source>
</reference>
<dbReference type="Proteomes" id="UP000245838">
    <property type="component" value="Chromosome sggmmb4_Chromosome"/>
</dbReference>
<gene>
    <name evidence="2" type="ORF">SGGMMB4_04318</name>
</gene>
<protein>
    <submittedName>
        <fullName evidence="2">Uncharacterized protein</fullName>
    </submittedName>
</protein>
<keyword evidence="1" id="KW-0812">Transmembrane</keyword>
<feature type="transmembrane region" description="Helical" evidence="1">
    <location>
        <begin position="7"/>
        <end position="30"/>
    </location>
</feature>
<evidence type="ECO:0000313" key="3">
    <source>
        <dbReference type="Proteomes" id="UP000245838"/>
    </source>
</evidence>
<evidence type="ECO:0000313" key="2">
    <source>
        <dbReference type="EMBL" id="CRL46063.1"/>
    </source>
</evidence>
<proteinExistence type="predicted"/>
<name>A0A193QLT9_SODGM</name>
<dbReference type="EMBL" id="LN854557">
    <property type="protein sequence ID" value="CRL46063.1"/>
    <property type="molecule type" value="Genomic_DNA"/>
</dbReference>
<keyword evidence="1" id="KW-1133">Transmembrane helix</keyword>
<organism evidence="2 3">
    <name type="scientific">Sodalis glossinidius (strain morsitans)</name>
    <dbReference type="NCBI Taxonomy" id="343509"/>
    <lineage>
        <taxon>Bacteria</taxon>
        <taxon>Pseudomonadati</taxon>
        <taxon>Pseudomonadota</taxon>
        <taxon>Gammaproteobacteria</taxon>
        <taxon>Enterobacterales</taxon>
        <taxon>Bruguierivoracaceae</taxon>
        <taxon>Sodalis</taxon>
    </lineage>
</organism>
<dbReference type="AlphaFoldDB" id="A0A193QLT9"/>
<evidence type="ECO:0000256" key="1">
    <source>
        <dbReference type="SAM" id="Phobius"/>
    </source>
</evidence>